<dbReference type="InterPro" id="IPR013154">
    <property type="entry name" value="ADH-like_N"/>
</dbReference>
<sequence>MRAVLISAPGDASKLALGETQTPVPKATELLVKVHSFALNRMDISQRMGSYPPPPGASSILGVEFSGTILECGSAAKTAWKEGDEVFGLVPGGAYAEYVVIDAEMAIRKPQNISWQVAAALPEVWFTAYQALFLNCNMAEGEDVLIHAGASGVGLAAIQLAKLKKANRIIVTVGSDEKKDFCKSVGATHAINYKTEDFASKVLEFTGKKGVDVIVDFVGQTHWNGNLESLAMDGRMVMLAFLSGPVIKESNLAAILRKRLTIRGSTLRSRDLTYQRKLKALVENEVFSEIFNGNPDLQCVIDKEFSWKDIVQAHLFLESNVSKGKIVVNID</sequence>
<dbReference type="Pfam" id="PF08240">
    <property type="entry name" value="ADH_N"/>
    <property type="match status" value="1"/>
</dbReference>
<reference evidence="4 5" key="1">
    <citation type="journal article" date="2019" name="Sci. Rep.">
        <title>Comparative genomics of chytrid fungi reveal insights into the obligate biotrophic and pathogenic lifestyle of Synchytrium endobioticum.</title>
        <authorList>
            <person name="van de Vossenberg B.T.L.H."/>
            <person name="Warris S."/>
            <person name="Nguyen H.D.T."/>
            <person name="van Gent-Pelzer M.P.E."/>
            <person name="Joly D.L."/>
            <person name="van de Geest H.C."/>
            <person name="Bonants P.J.M."/>
            <person name="Smith D.S."/>
            <person name="Levesque C.A."/>
            <person name="van der Lee T.A.J."/>
        </authorList>
    </citation>
    <scope>NUCLEOTIDE SEQUENCE [LARGE SCALE GENOMIC DNA]</scope>
    <source>
        <strain evidence="4 5">CBS 675.73</strain>
    </source>
</reference>
<dbReference type="InterPro" id="IPR020843">
    <property type="entry name" value="ER"/>
</dbReference>
<dbReference type="Gene3D" id="3.40.50.720">
    <property type="entry name" value="NAD(P)-binding Rossmann-like Domain"/>
    <property type="match status" value="1"/>
</dbReference>
<dbReference type="SUPFAM" id="SSF50129">
    <property type="entry name" value="GroES-like"/>
    <property type="match status" value="1"/>
</dbReference>
<dbReference type="AlphaFoldDB" id="A0A507FMG1"/>
<dbReference type="InterPro" id="IPR036291">
    <property type="entry name" value="NAD(P)-bd_dom_sf"/>
</dbReference>
<dbReference type="InterPro" id="IPR011032">
    <property type="entry name" value="GroES-like_sf"/>
</dbReference>
<evidence type="ECO:0000256" key="2">
    <source>
        <dbReference type="ARBA" id="ARBA00023002"/>
    </source>
</evidence>
<dbReference type="Proteomes" id="UP000320333">
    <property type="component" value="Unassembled WGS sequence"/>
</dbReference>
<dbReference type="SMART" id="SM00829">
    <property type="entry name" value="PKS_ER"/>
    <property type="match status" value="1"/>
</dbReference>
<dbReference type="Pfam" id="PF00107">
    <property type="entry name" value="ADH_zinc_N"/>
    <property type="match status" value="1"/>
</dbReference>
<dbReference type="STRING" id="246404.A0A507FMG1"/>
<keyword evidence="5" id="KW-1185">Reference proteome</keyword>
<dbReference type="PANTHER" id="PTHR48106">
    <property type="entry name" value="QUINONE OXIDOREDUCTASE PIG3-RELATED"/>
    <property type="match status" value="1"/>
</dbReference>
<dbReference type="SUPFAM" id="SSF51735">
    <property type="entry name" value="NAD(P)-binding Rossmann-fold domains"/>
    <property type="match status" value="1"/>
</dbReference>
<dbReference type="NCBIfam" id="TIGR02824">
    <property type="entry name" value="quinone_pig3"/>
    <property type="match status" value="1"/>
</dbReference>
<accession>A0A507FMG1</accession>
<dbReference type="Gene3D" id="3.90.180.10">
    <property type="entry name" value="Medium-chain alcohol dehydrogenases, catalytic domain"/>
    <property type="match status" value="1"/>
</dbReference>
<dbReference type="InterPro" id="IPR014189">
    <property type="entry name" value="Quinone_OxRdtase_PIG3"/>
</dbReference>
<feature type="domain" description="Enoyl reductase (ER)" evidence="3">
    <location>
        <begin position="10"/>
        <end position="328"/>
    </location>
</feature>
<evidence type="ECO:0000259" key="3">
    <source>
        <dbReference type="SMART" id="SM00829"/>
    </source>
</evidence>
<dbReference type="OrthoDB" id="203908at2759"/>
<evidence type="ECO:0000313" key="4">
    <source>
        <dbReference type="EMBL" id="TPX76217.1"/>
    </source>
</evidence>
<dbReference type="GO" id="GO:0016651">
    <property type="term" value="F:oxidoreductase activity, acting on NAD(P)H"/>
    <property type="evidence" value="ECO:0007669"/>
    <property type="project" value="TreeGrafter"/>
</dbReference>
<protein>
    <recommendedName>
        <fullName evidence="3">Enoyl reductase (ER) domain-containing protein</fullName>
    </recommendedName>
</protein>
<name>A0A507FMG1_9FUNG</name>
<evidence type="ECO:0000256" key="1">
    <source>
        <dbReference type="ARBA" id="ARBA00022857"/>
    </source>
</evidence>
<keyword evidence="2" id="KW-0560">Oxidoreductase</keyword>
<proteinExistence type="predicted"/>
<keyword evidence="1" id="KW-0521">NADP</keyword>
<dbReference type="InterPro" id="IPR013149">
    <property type="entry name" value="ADH-like_C"/>
</dbReference>
<comment type="caution">
    <text evidence="4">The sequence shown here is derived from an EMBL/GenBank/DDBJ whole genome shotgun (WGS) entry which is preliminary data.</text>
</comment>
<evidence type="ECO:0000313" key="5">
    <source>
        <dbReference type="Proteomes" id="UP000320333"/>
    </source>
</evidence>
<gene>
    <name evidence="4" type="ORF">CcCBS67573_g02521</name>
</gene>
<dbReference type="CDD" id="cd05276">
    <property type="entry name" value="p53_inducible_oxidoreductase"/>
    <property type="match status" value="1"/>
</dbReference>
<organism evidence="4 5">
    <name type="scientific">Chytriomyces confervae</name>
    <dbReference type="NCBI Taxonomy" id="246404"/>
    <lineage>
        <taxon>Eukaryota</taxon>
        <taxon>Fungi</taxon>
        <taxon>Fungi incertae sedis</taxon>
        <taxon>Chytridiomycota</taxon>
        <taxon>Chytridiomycota incertae sedis</taxon>
        <taxon>Chytridiomycetes</taxon>
        <taxon>Chytridiales</taxon>
        <taxon>Chytriomycetaceae</taxon>
        <taxon>Chytriomyces</taxon>
    </lineage>
</organism>
<dbReference type="PANTHER" id="PTHR48106:SF18">
    <property type="entry name" value="QUINONE OXIDOREDUCTASE PIG3"/>
    <property type="match status" value="1"/>
</dbReference>
<dbReference type="EMBL" id="QEAP01000054">
    <property type="protein sequence ID" value="TPX76217.1"/>
    <property type="molecule type" value="Genomic_DNA"/>
</dbReference>
<dbReference type="GO" id="GO:0070402">
    <property type="term" value="F:NADPH binding"/>
    <property type="evidence" value="ECO:0007669"/>
    <property type="project" value="TreeGrafter"/>
</dbReference>